<organism evidence="3 4">
    <name type="scientific">Callorhinchus milii</name>
    <name type="common">Ghost shark</name>
    <dbReference type="NCBI Taxonomy" id="7868"/>
    <lineage>
        <taxon>Eukaryota</taxon>
        <taxon>Metazoa</taxon>
        <taxon>Chordata</taxon>
        <taxon>Craniata</taxon>
        <taxon>Vertebrata</taxon>
        <taxon>Chondrichthyes</taxon>
        <taxon>Holocephali</taxon>
        <taxon>Chimaeriformes</taxon>
        <taxon>Callorhinchidae</taxon>
        <taxon>Callorhinchus</taxon>
    </lineage>
</organism>
<feature type="compositionally biased region" description="Basic and acidic residues" evidence="1">
    <location>
        <begin position="10"/>
        <end position="22"/>
    </location>
</feature>
<dbReference type="CDD" id="cd01650">
    <property type="entry name" value="RT_nLTR_like"/>
    <property type="match status" value="1"/>
</dbReference>
<reference evidence="4" key="2">
    <citation type="journal article" date="2007" name="PLoS Biol.">
        <title>Survey sequencing and comparative analysis of the elephant shark (Callorhinchus milii) genome.</title>
        <authorList>
            <person name="Venkatesh B."/>
            <person name="Kirkness E.F."/>
            <person name="Loh Y.H."/>
            <person name="Halpern A.L."/>
            <person name="Lee A.P."/>
            <person name="Johnson J."/>
            <person name="Dandona N."/>
            <person name="Viswanathan L.D."/>
            <person name="Tay A."/>
            <person name="Venter J.C."/>
            <person name="Strausberg R.L."/>
            <person name="Brenner S."/>
        </authorList>
    </citation>
    <scope>NUCLEOTIDE SEQUENCE [LARGE SCALE GENOMIC DNA]</scope>
</reference>
<protein>
    <recommendedName>
        <fullName evidence="2">Reverse transcriptase domain-containing protein</fullName>
    </recommendedName>
</protein>
<dbReference type="OMA" id="XANTREE"/>
<dbReference type="SUPFAM" id="SSF56672">
    <property type="entry name" value="DNA/RNA polymerases"/>
    <property type="match status" value="1"/>
</dbReference>
<dbReference type="InParanoid" id="A0A4W3I0M1"/>
<keyword evidence="4" id="KW-1185">Reference proteome</keyword>
<sequence length="345" mass="38843">MVLGKLSGLKTDKSPGPDGRHPRVLKEMATEIVDGLSLIFQNSLDSGMILIDWKIANLTPLFKKGGREKMGNYRPVSLTSVVGKILESLIKDVVMGFPEDHNKIRQSQHGFTKGKSCLNNLLEFFEDVSSRLERGEPVDVVYLDFKKAFDKVPHKRLLHKVKAHGINGNILAWIEEWLTGRKQRVGINGSFTNWQDVTNGVPQGSVFGSQLFTIYINDLDEDIECNVSKFADDTKLGGRVSSEDDAERLQRDIDRRGEWASRWQMAFNVGKCEVIHLGSKNRKTDYFLDGERLDSVSVQRDLGVLVHQSQKVSLQVQQATKKANGMLAFIAKGLEYKSREVLLQL</sequence>
<evidence type="ECO:0000313" key="3">
    <source>
        <dbReference type="Ensembl" id="ENSCMIP00000021005.1"/>
    </source>
</evidence>
<dbReference type="Ensembl" id="ENSCMIT00000021388.1">
    <property type="protein sequence ID" value="ENSCMIP00000021005.1"/>
    <property type="gene ID" value="ENSCMIG00000009644.1"/>
</dbReference>
<dbReference type="GeneTree" id="ENSGT01150000286902"/>
<evidence type="ECO:0000256" key="1">
    <source>
        <dbReference type="SAM" id="MobiDB-lite"/>
    </source>
</evidence>
<dbReference type="AlphaFoldDB" id="A0A4W3I0M1"/>
<dbReference type="STRING" id="7868.ENSCMIP00000021005"/>
<evidence type="ECO:0000259" key="2">
    <source>
        <dbReference type="PROSITE" id="PS50878"/>
    </source>
</evidence>
<dbReference type="PROSITE" id="PS50878">
    <property type="entry name" value="RT_POL"/>
    <property type="match status" value="1"/>
</dbReference>
<dbReference type="InterPro" id="IPR043502">
    <property type="entry name" value="DNA/RNA_pol_sf"/>
</dbReference>
<feature type="domain" description="Reverse transcriptase" evidence="2">
    <location>
        <begin position="42"/>
        <end position="293"/>
    </location>
</feature>
<reference evidence="4" key="3">
    <citation type="journal article" date="2014" name="Nature">
        <title>Elephant shark genome provides unique insights into gnathostome evolution.</title>
        <authorList>
            <consortium name="International Elephant Shark Genome Sequencing Consortium"/>
            <person name="Venkatesh B."/>
            <person name="Lee A.P."/>
            <person name="Ravi V."/>
            <person name="Maurya A.K."/>
            <person name="Lian M.M."/>
            <person name="Swann J.B."/>
            <person name="Ohta Y."/>
            <person name="Flajnik M.F."/>
            <person name="Sutoh Y."/>
            <person name="Kasahara M."/>
            <person name="Hoon S."/>
            <person name="Gangu V."/>
            <person name="Roy S.W."/>
            <person name="Irimia M."/>
            <person name="Korzh V."/>
            <person name="Kondrychyn I."/>
            <person name="Lim Z.W."/>
            <person name="Tay B.H."/>
            <person name="Tohari S."/>
            <person name="Kong K.W."/>
            <person name="Ho S."/>
            <person name="Lorente-Galdos B."/>
            <person name="Quilez J."/>
            <person name="Marques-Bonet T."/>
            <person name="Raney B.J."/>
            <person name="Ingham P.W."/>
            <person name="Tay A."/>
            <person name="Hillier L.W."/>
            <person name="Minx P."/>
            <person name="Boehm T."/>
            <person name="Wilson R.K."/>
            <person name="Brenner S."/>
            <person name="Warren W.C."/>
        </authorList>
    </citation>
    <scope>NUCLEOTIDE SEQUENCE [LARGE SCALE GENOMIC DNA]</scope>
</reference>
<name>A0A4W3I0M1_CALMI</name>
<reference evidence="3" key="4">
    <citation type="submission" date="2025-08" db="UniProtKB">
        <authorList>
            <consortium name="Ensembl"/>
        </authorList>
    </citation>
    <scope>IDENTIFICATION</scope>
</reference>
<dbReference type="Pfam" id="PF00078">
    <property type="entry name" value="RVT_1"/>
    <property type="match status" value="1"/>
</dbReference>
<reference evidence="3" key="5">
    <citation type="submission" date="2025-09" db="UniProtKB">
        <authorList>
            <consortium name="Ensembl"/>
        </authorList>
    </citation>
    <scope>IDENTIFICATION</scope>
</reference>
<dbReference type="Proteomes" id="UP000314986">
    <property type="component" value="Unassembled WGS sequence"/>
</dbReference>
<proteinExistence type="predicted"/>
<feature type="region of interest" description="Disordered" evidence="1">
    <location>
        <begin position="1"/>
        <end position="22"/>
    </location>
</feature>
<reference evidence="4" key="1">
    <citation type="journal article" date="2006" name="Science">
        <title>Ancient noncoding elements conserved in the human genome.</title>
        <authorList>
            <person name="Venkatesh B."/>
            <person name="Kirkness E.F."/>
            <person name="Loh Y.H."/>
            <person name="Halpern A.L."/>
            <person name="Lee A.P."/>
            <person name="Johnson J."/>
            <person name="Dandona N."/>
            <person name="Viswanathan L.D."/>
            <person name="Tay A."/>
            <person name="Venter J.C."/>
            <person name="Strausberg R.L."/>
            <person name="Brenner S."/>
        </authorList>
    </citation>
    <scope>NUCLEOTIDE SEQUENCE [LARGE SCALE GENOMIC DNA]</scope>
</reference>
<evidence type="ECO:0000313" key="4">
    <source>
        <dbReference type="Proteomes" id="UP000314986"/>
    </source>
</evidence>
<dbReference type="InterPro" id="IPR000477">
    <property type="entry name" value="RT_dom"/>
</dbReference>
<dbReference type="PANTHER" id="PTHR33332">
    <property type="entry name" value="REVERSE TRANSCRIPTASE DOMAIN-CONTAINING PROTEIN"/>
    <property type="match status" value="1"/>
</dbReference>
<accession>A0A4W3I0M1</accession>